<dbReference type="AlphaFoldDB" id="A0A4Q2T3H4"/>
<dbReference type="InterPro" id="IPR000182">
    <property type="entry name" value="GNAT_dom"/>
</dbReference>
<dbReference type="Pfam" id="PF13302">
    <property type="entry name" value="Acetyltransf_3"/>
    <property type="match status" value="1"/>
</dbReference>
<dbReference type="Gene3D" id="3.40.630.30">
    <property type="match status" value="1"/>
</dbReference>
<sequence length="228" mass="25856">MGPELVRLDQDPRRHHRSPAQQARGCRGGGARRRHPRCRLPPRDRQPGLRTERLLLRPYAAADAPRVLDTLGRSEVIRWLGNPPPAPMADLDEALDWIDVRRQREAADQFDVTRAIVVRDTGVVAGKVSLARAHRLDTGLFMGEYEVGWWLHPDSAGHGYATEAARALIDDVFERGLAEVWCGMYVDNDASAHVAERLGLPFLGVQQDPWYEGDSRLYRVTRDEWLVR</sequence>
<evidence type="ECO:0000313" key="4">
    <source>
        <dbReference type="Proteomes" id="UP000291101"/>
    </source>
</evidence>
<dbReference type="SUPFAM" id="SSF55729">
    <property type="entry name" value="Acyl-CoA N-acyltransferases (Nat)"/>
    <property type="match status" value="1"/>
</dbReference>
<feature type="domain" description="N-acetyltransferase" evidence="2">
    <location>
        <begin position="54"/>
        <end position="223"/>
    </location>
</feature>
<organism evidence="3 4">
    <name type="scientific">Nocardioides zhouii</name>
    <dbReference type="NCBI Taxonomy" id="1168729"/>
    <lineage>
        <taxon>Bacteria</taxon>
        <taxon>Bacillati</taxon>
        <taxon>Actinomycetota</taxon>
        <taxon>Actinomycetes</taxon>
        <taxon>Propionibacteriales</taxon>
        <taxon>Nocardioidaceae</taxon>
        <taxon>Nocardioides</taxon>
    </lineage>
</organism>
<keyword evidence="4" id="KW-1185">Reference proteome</keyword>
<name>A0A4Q2T3H4_9ACTN</name>
<keyword evidence="3" id="KW-0808">Transferase</keyword>
<gene>
    <name evidence="3" type="ORF">EUA94_05315</name>
</gene>
<dbReference type="PANTHER" id="PTHR43792">
    <property type="entry name" value="GNAT FAMILY, PUTATIVE (AFU_ORTHOLOGUE AFUA_3G00765)-RELATED-RELATED"/>
    <property type="match status" value="1"/>
</dbReference>
<evidence type="ECO:0000256" key="1">
    <source>
        <dbReference type="SAM" id="MobiDB-lite"/>
    </source>
</evidence>
<feature type="region of interest" description="Disordered" evidence="1">
    <location>
        <begin position="1"/>
        <end position="46"/>
    </location>
</feature>
<dbReference type="PROSITE" id="PS51186">
    <property type="entry name" value="GNAT"/>
    <property type="match status" value="1"/>
</dbReference>
<feature type="compositionally biased region" description="Basic and acidic residues" evidence="1">
    <location>
        <begin position="1"/>
        <end position="12"/>
    </location>
</feature>
<evidence type="ECO:0000313" key="3">
    <source>
        <dbReference type="EMBL" id="RYC13295.1"/>
    </source>
</evidence>
<dbReference type="InterPro" id="IPR016181">
    <property type="entry name" value="Acyl_CoA_acyltransferase"/>
</dbReference>
<protein>
    <submittedName>
        <fullName evidence="3">N-acetyltransferase</fullName>
    </submittedName>
</protein>
<accession>A0A4Q2T3H4</accession>
<evidence type="ECO:0000259" key="2">
    <source>
        <dbReference type="PROSITE" id="PS51186"/>
    </source>
</evidence>
<dbReference type="Proteomes" id="UP000291101">
    <property type="component" value="Unassembled WGS sequence"/>
</dbReference>
<feature type="compositionally biased region" description="Basic residues" evidence="1">
    <location>
        <begin position="30"/>
        <end position="40"/>
    </location>
</feature>
<dbReference type="InterPro" id="IPR051531">
    <property type="entry name" value="N-acetyltransferase"/>
</dbReference>
<comment type="caution">
    <text evidence="3">The sequence shown here is derived from an EMBL/GenBank/DDBJ whole genome shotgun (WGS) entry which is preliminary data.</text>
</comment>
<proteinExistence type="predicted"/>
<reference evidence="3 4" key="1">
    <citation type="submission" date="2019-01" db="EMBL/GenBank/DDBJ databases">
        <title>Novel species of Nocardioides.</title>
        <authorList>
            <person name="Liu Q."/>
            <person name="X Y.-H."/>
        </authorList>
    </citation>
    <scope>NUCLEOTIDE SEQUENCE [LARGE SCALE GENOMIC DNA]</scope>
    <source>
        <strain evidence="3 4">HLT2-9</strain>
    </source>
</reference>
<dbReference type="GO" id="GO:0016747">
    <property type="term" value="F:acyltransferase activity, transferring groups other than amino-acyl groups"/>
    <property type="evidence" value="ECO:0007669"/>
    <property type="project" value="InterPro"/>
</dbReference>
<dbReference type="OrthoDB" id="3533156at2"/>
<dbReference type="EMBL" id="SDWV01000004">
    <property type="protein sequence ID" value="RYC13295.1"/>
    <property type="molecule type" value="Genomic_DNA"/>
</dbReference>